<feature type="active site" evidence="12">
    <location>
        <position position="407"/>
    </location>
</feature>
<comment type="caution">
    <text evidence="15">The sequence shown here is derived from an EMBL/GenBank/DDBJ whole genome shotgun (WGS) entry which is preliminary data.</text>
</comment>
<feature type="domain" description="PLD phosphodiesterase" evidence="14">
    <location>
        <begin position="395"/>
        <end position="422"/>
    </location>
</feature>
<keyword evidence="11 12" id="KW-1208">Phospholipid metabolism</keyword>
<accession>A0ABS6T820</accession>
<dbReference type="RefSeq" id="WP_218324198.1">
    <property type="nucleotide sequence ID" value="NZ_JAHUZB010000001.1"/>
</dbReference>
<evidence type="ECO:0000256" key="6">
    <source>
        <dbReference type="ARBA" id="ARBA00022737"/>
    </source>
</evidence>
<evidence type="ECO:0000313" key="16">
    <source>
        <dbReference type="Proteomes" id="UP000774130"/>
    </source>
</evidence>
<dbReference type="NCBIfam" id="TIGR04265">
    <property type="entry name" value="bac_cardiolipin"/>
    <property type="match status" value="1"/>
</dbReference>
<feature type="domain" description="PLD phosphodiesterase" evidence="14">
    <location>
        <begin position="218"/>
        <end position="245"/>
    </location>
</feature>
<dbReference type="InterPro" id="IPR022924">
    <property type="entry name" value="Cardiolipin_synthase"/>
</dbReference>
<dbReference type="EC" id="2.7.8.-" evidence="12 13"/>
<reference evidence="15 16" key="1">
    <citation type="submission" date="2021-06" db="EMBL/GenBank/DDBJ databases">
        <title>Enterococcus alishanensis sp. nov., a novel lactic acid bacterium isolated from fresh coffee beans.</title>
        <authorList>
            <person name="Chen Y.-S."/>
        </authorList>
    </citation>
    <scope>NUCLEOTIDE SEQUENCE [LARGE SCALE GENOMIC DNA]</scope>
    <source>
        <strain evidence="15 16">ALS3</strain>
    </source>
</reference>
<comment type="subcellular location">
    <subcellularLocation>
        <location evidence="1 12">Cell membrane</location>
        <topology evidence="1 12">Multi-pass membrane protein</topology>
    </subcellularLocation>
</comment>
<keyword evidence="16" id="KW-1185">Reference proteome</keyword>
<dbReference type="HAMAP" id="MF_01916">
    <property type="entry name" value="Cardiolipin_synth_Cls"/>
    <property type="match status" value="1"/>
</dbReference>
<dbReference type="Proteomes" id="UP000774130">
    <property type="component" value="Unassembled WGS sequence"/>
</dbReference>
<keyword evidence="2 12" id="KW-1003">Cell membrane</keyword>
<dbReference type="InterPro" id="IPR027379">
    <property type="entry name" value="CLS_N"/>
</dbReference>
<dbReference type="PANTHER" id="PTHR21248:SF22">
    <property type="entry name" value="PHOSPHOLIPASE D"/>
    <property type="match status" value="1"/>
</dbReference>
<dbReference type="InterPro" id="IPR025202">
    <property type="entry name" value="PLD-like_dom"/>
</dbReference>
<dbReference type="InterPro" id="IPR001736">
    <property type="entry name" value="PLipase_D/transphosphatidylase"/>
</dbReference>
<evidence type="ECO:0000256" key="10">
    <source>
        <dbReference type="ARBA" id="ARBA00023209"/>
    </source>
</evidence>
<feature type="transmembrane region" description="Helical" evidence="12">
    <location>
        <begin position="37"/>
        <end position="55"/>
    </location>
</feature>
<keyword evidence="10 12" id="KW-0594">Phospholipid biosynthesis</keyword>
<organism evidence="15 16">
    <name type="scientific">Enterococcus alishanensis</name>
    <dbReference type="NCBI Taxonomy" id="1303817"/>
    <lineage>
        <taxon>Bacteria</taxon>
        <taxon>Bacillati</taxon>
        <taxon>Bacillota</taxon>
        <taxon>Bacilli</taxon>
        <taxon>Lactobacillales</taxon>
        <taxon>Enterococcaceae</taxon>
        <taxon>Enterococcus</taxon>
    </lineage>
</organism>
<dbReference type="Pfam" id="PF13091">
    <property type="entry name" value="PLDc_2"/>
    <property type="match status" value="2"/>
</dbReference>
<dbReference type="Pfam" id="PF13396">
    <property type="entry name" value="PLDc_N"/>
    <property type="match status" value="1"/>
</dbReference>
<dbReference type="CDD" id="cd09110">
    <property type="entry name" value="PLDc_CLS_1"/>
    <property type="match status" value="1"/>
</dbReference>
<evidence type="ECO:0000256" key="5">
    <source>
        <dbReference type="ARBA" id="ARBA00022692"/>
    </source>
</evidence>
<evidence type="ECO:0000256" key="9">
    <source>
        <dbReference type="ARBA" id="ARBA00023136"/>
    </source>
</evidence>
<sequence>MGFVWNNIGTIFLVINTILSLIIVFRERKDTVHTWAWLLILTFIPVLGFVLYIFIGKGISKEKIFDLRMQNKLGLNIEIADQQRALERGLFPKPNTNLVDSQQLIYMLTMFESSLYTMNNDIKLYTDGREKFDALIADIHQAKSHIHMEYYIYRSDALGIEVRDALTEAAKRGVKVLLLLDAWGSTQVNNKFFAPLIEAGGLVEFFFPLFVPYLNPRMNYRNHRKIVVIDGTIGYTGGFNVGNEYLGLVSTFGYWRDNHLRIVGDAVYTLQNRFMMDWNSQHKHEVAYDVKYFPENYSIGHYASQVVSSGPDSEHEQIKMTYLKMINLAKKEILIQTPYYIPDASIHEALKLALLSGVKVRLQIPNKPDHILVYWATYSFAAELLDYGAIIETYEAGFIHAKTMIIDEGIASVGSANIDVRSFRLDFEVNTIIYDSGFAKQVRDAFFEDSEKSHLLTKKIYQERGLLIKFKEGIARLISPLL</sequence>
<dbReference type="SMART" id="SM00155">
    <property type="entry name" value="PLDc"/>
    <property type="match status" value="2"/>
</dbReference>
<evidence type="ECO:0000256" key="2">
    <source>
        <dbReference type="ARBA" id="ARBA00022475"/>
    </source>
</evidence>
<evidence type="ECO:0000256" key="7">
    <source>
        <dbReference type="ARBA" id="ARBA00022989"/>
    </source>
</evidence>
<gene>
    <name evidence="15" type="primary">cls</name>
    <name evidence="15" type="ORF">KUA55_00425</name>
</gene>
<dbReference type="PROSITE" id="PS50035">
    <property type="entry name" value="PLD"/>
    <property type="match status" value="2"/>
</dbReference>
<keyword evidence="9 12" id="KW-0472">Membrane</keyword>
<evidence type="ECO:0000256" key="13">
    <source>
        <dbReference type="NCBIfam" id="TIGR04265"/>
    </source>
</evidence>
<protein>
    <recommendedName>
        <fullName evidence="12 13">Cardiolipin synthase</fullName>
        <shortName evidence="12">CL synthase</shortName>
        <ecNumber evidence="12 13">2.7.8.-</ecNumber>
    </recommendedName>
</protein>
<keyword evidence="8 12" id="KW-0443">Lipid metabolism</keyword>
<evidence type="ECO:0000259" key="14">
    <source>
        <dbReference type="PROSITE" id="PS50035"/>
    </source>
</evidence>
<evidence type="ECO:0000256" key="4">
    <source>
        <dbReference type="ARBA" id="ARBA00022679"/>
    </source>
</evidence>
<comment type="catalytic activity">
    <reaction evidence="12">
        <text>2 a 1,2-diacyl-sn-glycero-3-phospho-(1'-sn-glycerol) = a cardiolipin + glycerol</text>
        <dbReference type="Rhea" id="RHEA:31451"/>
        <dbReference type="ChEBI" id="CHEBI:17754"/>
        <dbReference type="ChEBI" id="CHEBI:62237"/>
        <dbReference type="ChEBI" id="CHEBI:64716"/>
    </reaction>
</comment>
<comment type="similarity">
    <text evidence="12">Belongs to the phospholipase D family. Cardiolipin synthase subfamily.</text>
</comment>
<feature type="active site" evidence="12">
    <location>
        <position position="230"/>
    </location>
</feature>
<evidence type="ECO:0000256" key="1">
    <source>
        <dbReference type="ARBA" id="ARBA00004651"/>
    </source>
</evidence>
<evidence type="ECO:0000256" key="3">
    <source>
        <dbReference type="ARBA" id="ARBA00022516"/>
    </source>
</evidence>
<feature type="transmembrane region" description="Helical" evidence="12">
    <location>
        <begin position="6"/>
        <end position="25"/>
    </location>
</feature>
<dbReference type="EMBL" id="JAHUZB010000001">
    <property type="protein sequence ID" value="MBV7389126.1"/>
    <property type="molecule type" value="Genomic_DNA"/>
</dbReference>
<dbReference type="CDD" id="cd09112">
    <property type="entry name" value="PLDc_CLS_2"/>
    <property type="match status" value="1"/>
</dbReference>
<dbReference type="InterPro" id="IPR030874">
    <property type="entry name" value="Cardiolipin_synth_Firmi"/>
</dbReference>
<evidence type="ECO:0000256" key="12">
    <source>
        <dbReference type="HAMAP-Rule" id="MF_01916"/>
    </source>
</evidence>
<dbReference type="PANTHER" id="PTHR21248">
    <property type="entry name" value="CARDIOLIPIN SYNTHASE"/>
    <property type="match status" value="1"/>
</dbReference>
<keyword evidence="3 12" id="KW-0444">Lipid biosynthesis</keyword>
<comment type="function">
    <text evidence="12">Catalyzes the reversible phosphatidyl group transfer from one phosphatidylglycerol molecule to another to form cardiolipin (CL) (diphosphatidylglycerol) and glycerol.</text>
</comment>
<evidence type="ECO:0000256" key="8">
    <source>
        <dbReference type="ARBA" id="ARBA00023098"/>
    </source>
</evidence>
<evidence type="ECO:0000256" key="11">
    <source>
        <dbReference type="ARBA" id="ARBA00023264"/>
    </source>
</evidence>
<keyword evidence="5 12" id="KW-0812">Transmembrane</keyword>
<feature type="active site" evidence="12">
    <location>
        <position position="400"/>
    </location>
</feature>
<keyword evidence="6" id="KW-0677">Repeat</keyword>
<feature type="active site" evidence="12">
    <location>
        <position position="225"/>
    </location>
</feature>
<keyword evidence="4 12" id="KW-0808">Transferase</keyword>
<evidence type="ECO:0000313" key="15">
    <source>
        <dbReference type="EMBL" id="MBV7389126.1"/>
    </source>
</evidence>
<feature type="active site" evidence="12">
    <location>
        <position position="402"/>
    </location>
</feature>
<proteinExistence type="inferred from homology"/>
<name>A0ABS6T820_9ENTE</name>
<keyword evidence="7 12" id="KW-1133">Transmembrane helix</keyword>
<feature type="active site" evidence="12">
    <location>
        <position position="223"/>
    </location>
</feature>